<gene>
    <name evidence="2" type="ORF">BA70_10515</name>
</gene>
<dbReference type="eggNOG" id="COG4821">
    <property type="taxonomic scope" value="Bacteria"/>
</dbReference>
<dbReference type="EMBL" id="JOTP01000003">
    <property type="protein sequence ID" value="KEP27556.1"/>
    <property type="molecule type" value="Genomic_DNA"/>
</dbReference>
<dbReference type="SUPFAM" id="SSF53697">
    <property type="entry name" value="SIS domain"/>
    <property type="match status" value="1"/>
</dbReference>
<dbReference type="OrthoDB" id="2737584at2"/>
<sequence length="176" mass="19521">MLKIFTTQLSGIFSRIGEKQTEAIEDGARLLAQSVVSGHAVYFHGKKELAAVALEASESKEPFPGAKVLPLGQKERSLLHPSDRVLLFYSDPQDQEIQSLVKELHAQGTPIVGVGPAQKEPSMIEEHCDVHIDFQLKKPLVPAEDGTRFGYPALMTCLYVYHALSFTVKEIVEEYE</sequence>
<dbReference type="AlphaFoldDB" id="A0A081LE80"/>
<dbReference type="Proteomes" id="UP000028091">
    <property type="component" value="Unassembled WGS sequence"/>
</dbReference>
<evidence type="ECO:0000259" key="1">
    <source>
        <dbReference type="Pfam" id="PF10740"/>
    </source>
</evidence>
<name>A0A081LE80_9BACI</name>
<reference evidence="2 3" key="1">
    <citation type="submission" date="2012-09" db="EMBL/GenBank/DDBJ databases">
        <title>Genome Sequence of Bacillus sp. DW5-4.</title>
        <authorList>
            <person name="Lai Q."/>
            <person name="Liu Y."/>
            <person name="Shao Z."/>
        </authorList>
    </citation>
    <scope>NUCLEOTIDE SEQUENCE [LARGE SCALE GENOMIC DNA]</scope>
    <source>
        <strain evidence="2 3">DW5-4</strain>
    </source>
</reference>
<dbReference type="GO" id="GO:1901135">
    <property type="term" value="P:carbohydrate derivative metabolic process"/>
    <property type="evidence" value="ECO:0007669"/>
    <property type="project" value="InterPro"/>
</dbReference>
<dbReference type="InterPro" id="IPR046348">
    <property type="entry name" value="SIS_dom_sf"/>
</dbReference>
<evidence type="ECO:0000313" key="2">
    <source>
        <dbReference type="EMBL" id="KEP27556.1"/>
    </source>
</evidence>
<feature type="domain" description="DUF2529" evidence="1">
    <location>
        <begin position="1"/>
        <end position="171"/>
    </location>
</feature>
<proteinExistence type="predicted"/>
<dbReference type="RefSeq" id="WP_034318254.1">
    <property type="nucleotide sequence ID" value="NZ_JOTP01000003.1"/>
</dbReference>
<accession>A0A081LE80</accession>
<comment type="caution">
    <text evidence="2">The sequence shown here is derived from an EMBL/GenBank/DDBJ whole genome shotgun (WGS) entry which is preliminary data.</text>
</comment>
<dbReference type="Gene3D" id="3.40.50.10490">
    <property type="entry name" value="Glucose-6-phosphate isomerase like protein, domain 1"/>
    <property type="match status" value="1"/>
</dbReference>
<dbReference type="Pfam" id="PF10740">
    <property type="entry name" value="DUF2529"/>
    <property type="match status" value="1"/>
</dbReference>
<evidence type="ECO:0000313" key="3">
    <source>
        <dbReference type="Proteomes" id="UP000028091"/>
    </source>
</evidence>
<protein>
    <recommendedName>
        <fullName evidence="1">DUF2529 domain-containing protein</fullName>
    </recommendedName>
</protein>
<dbReference type="InterPro" id="IPR019676">
    <property type="entry name" value="DUF2529"/>
</dbReference>
<dbReference type="GO" id="GO:0097367">
    <property type="term" value="F:carbohydrate derivative binding"/>
    <property type="evidence" value="ECO:0007669"/>
    <property type="project" value="InterPro"/>
</dbReference>
<organism evidence="2 3">
    <name type="scientific">Bacillus zhangzhouensis</name>
    <dbReference type="NCBI Taxonomy" id="1178540"/>
    <lineage>
        <taxon>Bacteria</taxon>
        <taxon>Bacillati</taxon>
        <taxon>Bacillota</taxon>
        <taxon>Bacilli</taxon>
        <taxon>Bacillales</taxon>
        <taxon>Bacillaceae</taxon>
        <taxon>Bacillus</taxon>
    </lineage>
</organism>
<keyword evidence="3" id="KW-1185">Reference proteome</keyword>